<dbReference type="CDD" id="cd02440">
    <property type="entry name" value="AdoMet_MTases"/>
    <property type="match status" value="1"/>
</dbReference>
<sequence length="226" mass="25573">MDTNPYYDEKQQNYYEGLNPYLLNKIDENWRTVLDVGCGTGNLGAAIEDRGITVYGIEAYPEAAKKAESKLSHVLCGDIESAILPYESEQFDCMLFGDVLEHLVDPWSVLKKLRPYVKKDGTVLACIPNVGHISVVLELLAGKWTYSDAGLMDQTHLRFFTREETLSLFKAAGYEVKRIEAIRVDHPSYHKAIASLHEVCVQLGIRHDFMTEASAYQYVIEAERSM</sequence>
<proteinExistence type="predicted"/>
<dbReference type="AlphaFoldDB" id="A0A411ABM1"/>
<dbReference type="RefSeq" id="WP_014306063.1">
    <property type="nucleotide sequence ID" value="NZ_AP028932.1"/>
</dbReference>
<keyword evidence="1" id="KW-0808">Transferase</keyword>
<reference evidence="2" key="1">
    <citation type="submission" date="2020-10" db="EMBL/GenBank/DDBJ databases">
        <title>Complete genome sequence of Bacillus velezensis NST6.</title>
        <authorList>
            <person name="Choi J."/>
        </authorList>
    </citation>
    <scope>NUCLEOTIDE SEQUENCE [LARGE SCALE GENOMIC DNA]</scope>
    <source>
        <strain evidence="2">NST6</strain>
    </source>
</reference>
<dbReference type="GO" id="GO:0102208">
    <property type="term" value="F:2-polyprenyl-6-hydroxyphenol methylase activity"/>
    <property type="evidence" value="ECO:0007669"/>
    <property type="project" value="UniProtKB-EC"/>
</dbReference>
<dbReference type="Pfam" id="PF13489">
    <property type="entry name" value="Methyltransf_23"/>
    <property type="match status" value="1"/>
</dbReference>
<organism evidence="1 2">
    <name type="scientific">Bacillus velezensis</name>
    <dbReference type="NCBI Taxonomy" id="492670"/>
    <lineage>
        <taxon>Bacteria</taxon>
        <taxon>Bacillati</taxon>
        <taxon>Bacillota</taxon>
        <taxon>Bacilli</taxon>
        <taxon>Bacillales</taxon>
        <taxon>Bacillaceae</taxon>
        <taxon>Bacillus</taxon>
        <taxon>Bacillus amyloliquefaciens group</taxon>
    </lineage>
</organism>
<keyword evidence="1" id="KW-0489">Methyltransferase</keyword>
<dbReference type="GO" id="GO:0032259">
    <property type="term" value="P:methylation"/>
    <property type="evidence" value="ECO:0007669"/>
    <property type="project" value="UniProtKB-KW"/>
</dbReference>
<dbReference type="Proteomes" id="UP000587477">
    <property type="component" value="Chromosome"/>
</dbReference>
<evidence type="ECO:0000313" key="1">
    <source>
        <dbReference type="EMBL" id="QOY26967.1"/>
    </source>
</evidence>
<dbReference type="Gene3D" id="3.40.50.150">
    <property type="entry name" value="Vaccinia Virus protein VP39"/>
    <property type="match status" value="1"/>
</dbReference>
<accession>A0A411ABM1</accession>
<protein>
    <submittedName>
        <fullName evidence="1">Ubiquinone biosynthesis O-methyltransferase</fullName>
        <ecNumber evidence="1">2.1.1.222</ecNumber>
    </submittedName>
</protein>
<name>A0A411ABM1_BACVE</name>
<dbReference type="EMBL" id="CP063687">
    <property type="protein sequence ID" value="QOY26967.1"/>
    <property type="molecule type" value="Genomic_DNA"/>
</dbReference>
<keyword evidence="1" id="KW-0830">Ubiquinone</keyword>
<dbReference type="SUPFAM" id="SSF53335">
    <property type="entry name" value="S-adenosyl-L-methionine-dependent methyltransferases"/>
    <property type="match status" value="1"/>
</dbReference>
<dbReference type="InterPro" id="IPR029063">
    <property type="entry name" value="SAM-dependent_MTases_sf"/>
</dbReference>
<dbReference type="EC" id="2.1.1.222" evidence="1"/>
<dbReference type="PANTHER" id="PTHR43861">
    <property type="entry name" value="TRANS-ACONITATE 2-METHYLTRANSFERASE-RELATED"/>
    <property type="match status" value="1"/>
</dbReference>
<gene>
    <name evidence="1" type="primary">ubiG</name>
    <name evidence="1" type="ORF">BACVE_001978</name>
</gene>
<evidence type="ECO:0000313" key="2">
    <source>
        <dbReference type="Proteomes" id="UP000587477"/>
    </source>
</evidence>